<feature type="domain" description="Carbohydrate kinase FGGY C-terminal" evidence="16">
    <location>
        <begin position="259"/>
        <end position="448"/>
    </location>
</feature>
<dbReference type="Pfam" id="PF02782">
    <property type="entry name" value="FGGY_C"/>
    <property type="match status" value="1"/>
</dbReference>
<keyword evidence="4 13" id="KW-0285">Flavoprotein</keyword>
<feature type="domain" description="Carbohydrate kinase FGGY N-terminal" evidence="14">
    <location>
        <begin position="5"/>
        <end position="249"/>
    </location>
</feature>
<evidence type="ECO:0000259" key="14">
    <source>
        <dbReference type="Pfam" id="PF00370"/>
    </source>
</evidence>
<feature type="binding site" evidence="12">
    <location>
        <position position="312"/>
    </location>
    <ligand>
        <name>ATP</name>
        <dbReference type="ChEBI" id="CHEBI:30616"/>
    </ligand>
</feature>
<evidence type="ECO:0000256" key="4">
    <source>
        <dbReference type="ARBA" id="ARBA00022630"/>
    </source>
</evidence>
<dbReference type="CDD" id="cd07786">
    <property type="entry name" value="FGGY_EcGK_like"/>
    <property type="match status" value="1"/>
</dbReference>
<name>A0ABM9NVU2_9FLAO</name>
<comment type="caution">
    <text evidence="18">The sequence shown here is derived from an EMBL/GenBank/DDBJ whole genome shotgun (WGS) entry which is preliminary data.</text>
</comment>
<dbReference type="Proteomes" id="UP001497416">
    <property type="component" value="Unassembled WGS sequence"/>
</dbReference>
<dbReference type="InterPro" id="IPR018484">
    <property type="entry name" value="FGGY_N"/>
</dbReference>
<feature type="binding site" evidence="12">
    <location>
        <position position="84"/>
    </location>
    <ligand>
        <name>sn-glycerol 3-phosphate</name>
        <dbReference type="ChEBI" id="CHEBI:57597"/>
    </ligand>
</feature>
<evidence type="ECO:0000256" key="10">
    <source>
        <dbReference type="ARBA" id="ARBA00022840"/>
    </source>
</evidence>
<evidence type="ECO:0000256" key="13">
    <source>
        <dbReference type="RuleBase" id="RU361217"/>
    </source>
</evidence>
<accession>A0ABM9NVU2</accession>
<keyword evidence="5 12" id="KW-0808">Transferase</keyword>
<dbReference type="GO" id="GO:0004370">
    <property type="term" value="F:glycerol kinase activity"/>
    <property type="evidence" value="ECO:0007669"/>
    <property type="project" value="UniProtKB-EC"/>
</dbReference>
<evidence type="ECO:0000256" key="2">
    <source>
        <dbReference type="ARBA" id="ARBA00007330"/>
    </source>
</evidence>
<dbReference type="SUPFAM" id="SSF53067">
    <property type="entry name" value="Actin-like ATPase domain"/>
    <property type="match status" value="2"/>
</dbReference>
<dbReference type="PROSITE" id="PS00977">
    <property type="entry name" value="FAD_G3PDH_1"/>
    <property type="match status" value="1"/>
</dbReference>
<feature type="binding site" evidence="12">
    <location>
        <position position="308"/>
    </location>
    <ligand>
        <name>ATP</name>
        <dbReference type="ChEBI" id="CHEBI:30616"/>
    </ligand>
</feature>
<organism evidence="18 19">
    <name type="scientific">Tenacibaculum platacis</name>
    <dbReference type="NCBI Taxonomy" id="3137852"/>
    <lineage>
        <taxon>Bacteria</taxon>
        <taxon>Pseudomonadati</taxon>
        <taxon>Bacteroidota</taxon>
        <taxon>Flavobacteriia</taxon>
        <taxon>Flavobacteriales</taxon>
        <taxon>Flavobacteriaceae</taxon>
        <taxon>Tenacibaculum</taxon>
    </lineage>
</organism>
<feature type="binding site" evidence="12">
    <location>
        <position position="409"/>
    </location>
    <ligand>
        <name>ATP</name>
        <dbReference type="ChEBI" id="CHEBI:30616"/>
    </ligand>
</feature>
<evidence type="ECO:0000259" key="17">
    <source>
        <dbReference type="Pfam" id="PF16901"/>
    </source>
</evidence>
<comment type="pathway">
    <text evidence="12">Polyol metabolism; glycerol degradation via glycerol kinase pathway; sn-glycerol 3-phosphate from glycerol: step 1/1.</text>
</comment>
<keyword evidence="19" id="KW-1185">Reference proteome</keyword>
<keyword evidence="8 12" id="KW-0319">Glycerol metabolism</keyword>
<keyword evidence="7 12" id="KW-0418">Kinase</keyword>
<dbReference type="NCBIfam" id="NF000756">
    <property type="entry name" value="PRK00047.1"/>
    <property type="match status" value="1"/>
</dbReference>
<proteinExistence type="inferred from homology"/>
<dbReference type="Pfam" id="PF01266">
    <property type="entry name" value="DAO"/>
    <property type="match status" value="1"/>
</dbReference>
<feature type="binding site" evidence="12">
    <location>
        <position position="242"/>
    </location>
    <ligand>
        <name>glycerol</name>
        <dbReference type="ChEBI" id="CHEBI:17754"/>
    </ligand>
</feature>
<feature type="binding site" evidence="12">
    <location>
        <position position="409"/>
    </location>
    <ligand>
        <name>ADP</name>
        <dbReference type="ChEBI" id="CHEBI:456216"/>
    </ligand>
</feature>
<evidence type="ECO:0000256" key="7">
    <source>
        <dbReference type="ARBA" id="ARBA00022777"/>
    </source>
</evidence>
<feature type="binding site" evidence="12">
    <location>
        <position position="264"/>
    </location>
    <ligand>
        <name>ADP</name>
        <dbReference type="ChEBI" id="CHEBI:456216"/>
    </ligand>
</feature>
<dbReference type="PRINTS" id="PR01001">
    <property type="entry name" value="FADG3PDH"/>
</dbReference>
<dbReference type="Gene3D" id="1.10.8.870">
    <property type="entry name" value="Alpha-glycerophosphate oxidase, cap domain"/>
    <property type="match status" value="1"/>
</dbReference>
<comment type="cofactor">
    <cofactor evidence="1 13">
        <name>FAD</name>
        <dbReference type="ChEBI" id="CHEBI:57692"/>
    </cofactor>
</comment>
<feature type="binding site" evidence="12">
    <location>
        <position position="264"/>
    </location>
    <ligand>
        <name>ATP</name>
        <dbReference type="ChEBI" id="CHEBI:30616"/>
    </ligand>
</feature>
<dbReference type="HAMAP" id="MF_00186">
    <property type="entry name" value="Glycerol_kin"/>
    <property type="match status" value="1"/>
</dbReference>
<reference evidence="18 19" key="1">
    <citation type="submission" date="2024-05" db="EMBL/GenBank/DDBJ databases">
        <authorList>
            <person name="Duchaud E."/>
        </authorList>
    </citation>
    <scope>NUCLEOTIDE SEQUENCE [LARGE SCALE GENOMIC DNA]</scope>
    <source>
        <strain evidence="18">Ena-SAMPLE-TAB-13-05-2024-13:56:06:370-140302</strain>
    </source>
</reference>
<evidence type="ECO:0000256" key="9">
    <source>
        <dbReference type="ARBA" id="ARBA00022827"/>
    </source>
</evidence>
<dbReference type="PANTHER" id="PTHR10196:SF69">
    <property type="entry name" value="GLYCEROL KINASE"/>
    <property type="match status" value="1"/>
</dbReference>
<comment type="similarity">
    <text evidence="2 13">Belongs to the FAD-dependent glycerol-3-phosphate dehydrogenase family.</text>
</comment>
<keyword evidence="6 12" id="KW-0547">Nucleotide-binding</keyword>
<evidence type="ECO:0000256" key="1">
    <source>
        <dbReference type="ARBA" id="ARBA00001974"/>
    </source>
</evidence>
<dbReference type="Gene3D" id="3.50.50.60">
    <property type="entry name" value="FAD/NAD(P)-binding domain"/>
    <property type="match status" value="1"/>
</dbReference>
<dbReference type="PROSITE" id="PS00933">
    <property type="entry name" value="FGGY_KINASES_1"/>
    <property type="match status" value="1"/>
</dbReference>
<dbReference type="EC" id="2.7.1.30" evidence="12"/>
<protein>
    <recommendedName>
        <fullName evidence="12">Glycerol kinase</fullName>
        <ecNumber evidence="12">2.7.1.30</ecNumber>
    </recommendedName>
    <alternativeName>
        <fullName evidence="12">ATP:glycerol 3-phosphotransferase</fullName>
    </alternativeName>
    <alternativeName>
        <fullName evidence="12">Glycerokinase</fullName>
        <shortName evidence="12">GK</shortName>
    </alternativeName>
</protein>
<dbReference type="InterPro" id="IPR031656">
    <property type="entry name" value="DAO_C"/>
</dbReference>
<evidence type="ECO:0000256" key="5">
    <source>
        <dbReference type="ARBA" id="ARBA00022679"/>
    </source>
</evidence>
<dbReference type="Gene3D" id="3.30.9.10">
    <property type="entry name" value="D-Amino Acid Oxidase, subunit A, domain 2"/>
    <property type="match status" value="1"/>
</dbReference>
<feature type="binding site" evidence="12">
    <location>
        <position position="242"/>
    </location>
    <ligand>
        <name>sn-glycerol 3-phosphate</name>
        <dbReference type="ChEBI" id="CHEBI:57597"/>
    </ligand>
</feature>
<feature type="binding site" evidence="12">
    <location>
        <position position="243"/>
    </location>
    <ligand>
        <name>glycerol</name>
        <dbReference type="ChEBI" id="CHEBI:17754"/>
    </ligand>
</feature>
<evidence type="ECO:0000256" key="8">
    <source>
        <dbReference type="ARBA" id="ARBA00022798"/>
    </source>
</evidence>
<evidence type="ECO:0000313" key="18">
    <source>
        <dbReference type="EMBL" id="CAL2080863.1"/>
    </source>
</evidence>
<feature type="binding site" evidence="12">
    <location>
        <position position="413"/>
    </location>
    <ligand>
        <name>ADP</name>
        <dbReference type="ChEBI" id="CHEBI:456216"/>
    </ligand>
</feature>
<dbReference type="PROSITE" id="PS00445">
    <property type="entry name" value="FGGY_KINASES_2"/>
    <property type="match status" value="1"/>
</dbReference>
<feature type="binding site" evidence="12">
    <location>
        <position position="135"/>
    </location>
    <ligand>
        <name>glycerol</name>
        <dbReference type="ChEBI" id="CHEBI:17754"/>
    </ligand>
</feature>
<evidence type="ECO:0000256" key="11">
    <source>
        <dbReference type="ARBA" id="ARBA00023002"/>
    </source>
</evidence>
<dbReference type="Pfam" id="PF00370">
    <property type="entry name" value="FGGY_N"/>
    <property type="match status" value="1"/>
</dbReference>
<dbReference type="PROSITE" id="PS00978">
    <property type="entry name" value="FAD_G3PDH_2"/>
    <property type="match status" value="1"/>
</dbReference>
<dbReference type="EMBL" id="CAXIXY010000003">
    <property type="protein sequence ID" value="CAL2080863.1"/>
    <property type="molecule type" value="Genomic_DNA"/>
</dbReference>
<keyword evidence="10 12" id="KW-0067">ATP-binding</keyword>
<sequence>MEQKYLVAFDQGTTSTRTIIFDKKGQIKAIAQKELTQYYPKSGWVEHDPVEIFSDQQATFHEAVKKSGIQPSEIAAVGITNQRETTVVWDKETGEPVHNAIVWLDKRTTAICEDLKNRGLSNYVREHTGLVIDSYFSATKLKWILDNVDGVKEKAAAGKLCFGTIDSWLIYKFTNHQKHVTDHSNASRTMIYDIKNLSWDDTLLKALEIPTSLLPTVQASSSHFGDINFEGNTIPIYGVAGDQQASLFGQGGFKSGIAKNTYGTGCFMLLNTGTKQVQSESGLLTTLTCSLESEPVQYALEGSVFVGGASIQWLRDRMKLIDNAADTEAICNSIPPLKNIYVVPAFAGLGAPYWDAEAKGSIYGMTLDTGKEEIIKATVEALAYQTKDVITAMIKDSGKEMITLKVDGGASANNYLMQFQSDILNVAVDRPKMIEVTAFGAALLAGIKAGVWTKEDIETIREVDTIFTTKMKPKVRKKKYKGWLKAIEKTQTSKKKKLKPQPIRFSVLDREKHLKKLKSETFDLLVIGGGITGAGIALDASSRGMKVCLVEKNDFASGTSNKSTKLIHGGLRYLKQLEIGLVRESGSERAIVHKLAPHLVIPEKMLLPLIEGGTYGKMMTAIGLKVYDLLANVGGDDARRMLDKKETMEKEPMLDDKITLGSGYYAEYRTDDARLTIEILKKATEFGATVINYCEMESFLYNKEGKIENVQCVDINTGKKFNVKARNYVSAAGPWVDLLREKDTSMNNKHLHLTKGVHIVFPHEKLPIKQSVYFDVPDGRMVFAIPRGRCTYVGTTDTNYYGSLDRVVATKEDAEYLLEAVNNTFPDVDLTIPDIESNWAGLRPLIHEEEKDPSELSRKDEIFISKSGLISIAGGKLTGYRKMAHRVIDAVLKTMDEKRRNSYKKSQTENILLVNPSMHSVEEVEAYQLELEKQLSDLGLDKAYYAWHLCTTYGKKANTILERTSFFASGSIEQRLIRAELWYCINFEMTNSLADFFVRRTGRLYFNIESISKHLDVIINDFVRSLDWDENRVHEEKTLLNQLLADATTYYDSEF</sequence>
<dbReference type="NCBIfam" id="TIGR01311">
    <property type="entry name" value="glycerol_kin"/>
    <property type="match status" value="1"/>
</dbReference>
<dbReference type="InterPro" id="IPR036188">
    <property type="entry name" value="FAD/NAD-bd_sf"/>
</dbReference>
<dbReference type="InterPro" id="IPR038299">
    <property type="entry name" value="DAO_C_sf"/>
</dbReference>
<feature type="binding site" evidence="12">
    <location>
        <position position="13"/>
    </location>
    <ligand>
        <name>ATP</name>
        <dbReference type="ChEBI" id="CHEBI:30616"/>
    </ligand>
</feature>
<feature type="binding site" evidence="12">
    <location>
        <position position="13"/>
    </location>
    <ligand>
        <name>ADP</name>
        <dbReference type="ChEBI" id="CHEBI:456216"/>
    </ligand>
</feature>
<feature type="binding site" evidence="12">
    <location>
        <position position="17"/>
    </location>
    <ligand>
        <name>ADP</name>
        <dbReference type="ChEBI" id="CHEBI:456216"/>
    </ligand>
</feature>
<feature type="binding site" evidence="12">
    <location>
        <position position="13"/>
    </location>
    <ligand>
        <name>sn-glycerol 3-phosphate</name>
        <dbReference type="ChEBI" id="CHEBI:57597"/>
    </ligand>
</feature>
<dbReference type="InterPro" id="IPR018485">
    <property type="entry name" value="FGGY_C"/>
</dbReference>
<feature type="domain" description="Alpha-glycerophosphate oxidase C-terminal" evidence="17">
    <location>
        <begin position="938"/>
        <end position="1032"/>
    </location>
</feature>
<evidence type="ECO:0000256" key="3">
    <source>
        <dbReference type="ARBA" id="ARBA00009156"/>
    </source>
</evidence>
<dbReference type="InterPro" id="IPR018483">
    <property type="entry name" value="Carb_kinase_FGGY_CS"/>
</dbReference>
<comment type="catalytic activity">
    <reaction evidence="12">
        <text>glycerol + ATP = sn-glycerol 3-phosphate + ADP + H(+)</text>
        <dbReference type="Rhea" id="RHEA:21644"/>
        <dbReference type="ChEBI" id="CHEBI:15378"/>
        <dbReference type="ChEBI" id="CHEBI:17754"/>
        <dbReference type="ChEBI" id="CHEBI:30616"/>
        <dbReference type="ChEBI" id="CHEBI:57597"/>
        <dbReference type="ChEBI" id="CHEBI:456216"/>
        <dbReference type="EC" id="2.7.1.30"/>
    </reaction>
</comment>
<evidence type="ECO:0000259" key="15">
    <source>
        <dbReference type="Pfam" id="PF01266"/>
    </source>
</evidence>
<feature type="binding site" evidence="12">
    <location>
        <position position="14"/>
    </location>
    <ligand>
        <name>ATP</name>
        <dbReference type="ChEBI" id="CHEBI:30616"/>
    </ligand>
</feature>
<dbReference type="InterPro" id="IPR005999">
    <property type="entry name" value="Glycerol_kin"/>
</dbReference>
<dbReference type="InterPro" id="IPR000447">
    <property type="entry name" value="G3P_DH_FAD-dep"/>
</dbReference>
<dbReference type="PANTHER" id="PTHR10196">
    <property type="entry name" value="SUGAR KINASE"/>
    <property type="match status" value="1"/>
</dbReference>
<comment type="function">
    <text evidence="12">Key enzyme in the regulation of glycerol uptake and metabolism. Catalyzes the phosphorylation of glycerol to yield sn-glycerol 3-phosphate.</text>
</comment>
<keyword evidence="11 13" id="KW-0560">Oxidoreductase</keyword>
<dbReference type="Gene3D" id="3.30.420.40">
    <property type="match status" value="2"/>
</dbReference>
<evidence type="ECO:0000256" key="6">
    <source>
        <dbReference type="ARBA" id="ARBA00022741"/>
    </source>
</evidence>
<dbReference type="Pfam" id="PF16901">
    <property type="entry name" value="DAO_C"/>
    <property type="match status" value="1"/>
</dbReference>
<comment type="activity regulation">
    <text evidence="12">Inhibited by fructose 1,6-bisphosphate (FBP).</text>
</comment>
<dbReference type="InterPro" id="IPR006076">
    <property type="entry name" value="FAD-dep_OxRdtase"/>
</dbReference>
<feature type="binding site" evidence="12">
    <location>
        <position position="308"/>
    </location>
    <ligand>
        <name>ADP</name>
        <dbReference type="ChEBI" id="CHEBI:456216"/>
    </ligand>
</feature>
<feature type="binding site" evidence="12">
    <location>
        <position position="84"/>
    </location>
    <ligand>
        <name>glycerol</name>
        <dbReference type="ChEBI" id="CHEBI:17754"/>
    </ligand>
</feature>
<feature type="binding site" evidence="12">
    <location>
        <position position="83"/>
    </location>
    <ligand>
        <name>glycerol</name>
        <dbReference type="ChEBI" id="CHEBI:17754"/>
    </ligand>
</feature>
<gene>
    <name evidence="12" type="primary">glpK</name>
    <name evidence="18" type="ORF">T190607A01A_11100</name>
</gene>
<feature type="domain" description="FAD dependent oxidoreductase" evidence="15">
    <location>
        <begin position="523"/>
        <end position="853"/>
    </location>
</feature>
<evidence type="ECO:0000313" key="19">
    <source>
        <dbReference type="Proteomes" id="UP001497416"/>
    </source>
</evidence>
<comment type="similarity">
    <text evidence="3 12">Belongs to the FGGY kinase family.</text>
</comment>
<feature type="binding site" evidence="12">
    <location>
        <position position="83"/>
    </location>
    <ligand>
        <name>sn-glycerol 3-phosphate</name>
        <dbReference type="ChEBI" id="CHEBI:57597"/>
    </ligand>
</feature>
<dbReference type="RefSeq" id="WP_348710899.1">
    <property type="nucleotide sequence ID" value="NZ_CAXIXY010000003.1"/>
</dbReference>
<keyword evidence="9" id="KW-0274">FAD</keyword>
<feature type="binding site" evidence="12">
    <location>
        <position position="135"/>
    </location>
    <ligand>
        <name>sn-glycerol 3-phosphate</name>
        <dbReference type="ChEBI" id="CHEBI:57597"/>
    </ligand>
</feature>
<feature type="binding site" evidence="12">
    <location>
        <position position="15"/>
    </location>
    <ligand>
        <name>ATP</name>
        <dbReference type="ChEBI" id="CHEBI:30616"/>
    </ligand>
</feature>
<dbReference type="InterPro" id="IPR043129">
    <property type="entry name" value="ATPase_NBD"/>
</dbReference>
<dbReference type="SUPFAM" id="SSF51905">
    <property type="entry name" value="FAD/NAD(P)-binding domain"/>
    <property type="match status" value="1"/>
</dbReference>
<comment type="catalytic activity">
    <reaction evidence="13">
        <text>a quinone + sn-glycerol 3-phosphate = dihydroxyacetone phosphate + a quinol</text>
        <dbReference type="Rhea" id="RHEA:18977"/>
        <dbReference type="ChEBI" id="CHEBI:24646"/>
        <dbReference type="ChEBI" id="CHEBI:57597"/>
        <dbReference type="ChEBI" id="CHEBI:57642"/>
        <dbReference type="ChEBI" id="CHEBI:132124"/>
        <dbReference type="EC" id="1.1.5.3"/>
    </reaction>
</comment>
<evidence type="ECO:0000259" key="16">
    <source>
        <dbReference type="Pfam" id="PF02782"/>
    </source>
</evidence>
<evidence type="ECO:0000256" key="12">
    <source>
        <dbReference type="HAMAP-Rule" id="MF_00186"/>
    </source>
</evidence>